<dbReference type="EC" id="1.17.99.9" evidence="12"/>
<comment type="cofactor">
    <cofactor evidence="1 12">
        <name>heme b</name>
        <dbReference type="ChEBI" id="CHEBI:60344"/>
    </cofactor>
</comment>
<evidence type="ECO:0000256" key="11">
    <source>
        <dbReference type="ARBA" id="ARBA00048044"/>
    </source>
</evidence>
<evidence type="ECO:0000256" key="10">
    <source>
        <dbReference type="ARBA" id="ARBA00044501"/>
    </source>
</evidence>
<dbReference type="OrthoDB" id="9793156at2"/>
<dbReference type="EMBL" id="JXQV01000013">
    <property type="protein sequence ID" value="KIQ01426.1"/>
    <property type="molecule type" value="Genomic_DNA"/>
</dbReference>
<keyword evidence="7 12" id="KW-0408">Iron</keyword>
<dbReference type="PANTHER" id="PTHR23289:SF2">
    <property type="entry name" value="CYTOCHROME C OXIDASE ASSEMBLY PROTEIN COX15 HOMOLOG"/>
    <property type="match status" value="1"/>
</dbReference>
<evidence type="ECO:0000256" key="1">
    <source>
        <dbReference type="ARBA" id="ARBA00001970"/>
    </source>
</evidence>
<organism evidence="13 14">
    <name type="scientific">Agrobacterium tumefaciens</name>
    <dbReference type="NCBI Taxonomy" id="358"/>
    <lineage>
        <taxon>Bacteria</taxon>
        <taxon>Pseudomonadati</taxon>
        <taxon>Pseudomonadota</taxon>
        <taxon>Alphaproteobacteria</taxon>
        <taxon>Hyphomicrobiales</taxon>
        <taxon>Rhizobiaceae</taxon>
        <taxon>Rhizobium/Agrobacterium group</taxon>
        <taxon>Agrobacterium</taxon>
        <taxon>Agrobacterium tumefaciens complex</taxon>
    </lineage>
</organism>
<dbReference type="UniPathway" id="UPA00269">
    <property type="reaction ID" value="UER00713"/>
</dbReference>
<evidence type="ECO:0000256" key="6">
    <source>
        <dbReference type="ARBA" id="ARBA00023002"/>
    </source>
</evidence>
<sequence length="372" mass="41940">MRANTVATSEIPVEQRHSDALNKQAKDRHLLRIWLRVVLFTLFCLVLVGGATRLTESGLSITEWKPIHGAIPPLSVAEWEEEFQLYKRIPQYQEINKGMSLDEFKTIFWWEWAHRLLARAIGLIFGLPLAYFWLTGRIEKRLKMPLLGLLALGGFQGFIGWWMVSSGLVNRTDVSQYRLATHLTIACLIFAACMWILRGLSLHSADATHQRQGRKFAAFLAFFCLFQIYLGALVAGLNAGLSYNTWPLMDGALIPGDLFLQQPWWINLFENPKTVQFVHRLGAYGLLAATLWHMIALLRANPSTPHARRSVLFFVLICLQAALGITTLLMHVNIHVALAHQGMALLVLAFAIAHWRGFVGEYPADAKAVSQS</sequence>
<proteinExistence type="inferred from homology"/>
<comment type="function">
    <text evidence="12">Catalyzes the conversion of heme O to heme A by two successive hydroxylations of the methyl group at C8. The first hydroxylation forms heme I, the second hydroxylation results in an unstable dihydroxymethyl group, which spontaneously dehydrates, resulting in the formyl group of heme A.</text>
</comment>
<feature type="transmembrane region" description="Helical" evidence="12">
    <location>
        <begin position="218"/>
        <end position="241"/>
    </location>
</feature>
<keyword evidence="5 12" id="KW-1133">Transmembrane helix</keyword>
<keyword evidence="12" id="KW-1003">Cell membrane</keyword>
<feature type="transmembrane region" description="Helical" evidence="12">
    <location>
        <begin position="338"/>
        <end position="358"/>
    </location>
</feature>
<feature type="transmembrane region" description="Helical" evidence="12">
    <location>
        <begin position="176"/>
        <end position="197"/>
    </location>
</feature>
<dbReference type="InterPro" id="IPR023754">
    <property type="entry name" value="HemeA_Synthase_type2"/>
</dbReference>
<accession>A0A0D0KT87</accession>
<gene>
    <name evidence="12" type="primary">ctaA</name>
    <name evidence="13" type="ORF">RU07_15100</name>
</gene>
<keyword evidence="4 12" id="KW-0479">Metal-binding</keyword>
<feature type="transmembrane region" description="Helical" evidence="12">
    <location>
        <begin position="146"/>
        <end position="164"/>
    </location>
</feature>
<feature type="transmembrane region" description="Helical" evidence="12">
    <location>
        <begin position="277"/>
        <end position="298"/>
    </location>
</feature>
<dbReference type="Pfam" id="PF02628">
    <property type="entry name" value="COX15-CtaA"/>
    <property type="match status" value="1"/>
</dbReference>
<dbReference type="HAMAP" id="MF_01665">
    <property type="entry name" value="HemeA_synth_type2"/>
    <property type="match status" value="1"/>
</dbReference>
<evidence type="ECO:0000313" key="14">
    <source>
        <dbReference type="Proteomes" id="UP000035017"/>
    </source>
</evidence>
<feature type="binding site" description="axial binding residue" evidence="12">
    <location>
        <position position="340"/>
    </location>
    <ligand>
        <name>heme</name>
        <dbReference type="ChEBI" id="CHEBI:30413"/>
    </ligand>
    <ligandPart>
        <name>Fe</name>
        <dbReference type="ChEBI" id="CHEBI:18248"/>
    </ligandPart>
</feature>
<protein>
    <recommendedName>
        <fullName evidence="12">Heme A synthase</fullName>
        <shortName evidence="12">HAS</shortName>
        <ecNumber evidence="12">1.17.99.9</ecNumber>
    </recommendedName>
    <alternativeName>
        <fullName evidence="12">Cytochrome aa3-controlling protein</fullName>
    </alternativeName>
</protein>
<feature type="transmembrane region" description="Helical" evidence="12">
    <location>
        <begin position="33"/>
        <end position="52"/>
    </location>
</feature>
<keyword evidence="9 12" id="KW-0472">Membrane</keyword>
<keyword evidence="6 12" id="KW-0560">Oxidoreductase</keyword>
<evidence type="ECO:0000256" key="12">
    <source>
        <dbReference type="HAMAP-Rule" id="MF_01665"/>
    </source>
</evidence>
<comment type="subunit">
    <text evidence="12">Interacts with CtaB.</text>
</comment>
<dbReference type="InterPro" id="IPR003780">
    <property type="entry name" value="COX15/CtaA_fam"/>
</dbReference>
<dbReference type="AlphaFoldDB" id="A0A0D0KT87"/>
<evidence type="ECO:0000256" key="7">
    <source>
        <dbReference type="ARBA" id="ARBA00023004"/>
    </source>
</evidence>
<keyword evidence="3 12" id="KW-0812">Transmembrane</keyword>
<comment type="pathway">
    <text evidence="10 12">Porphyrin-containing compound metabolism; heme A biosynthesis; heme A from heme O: step 1/1.</text>
</comment>
<comment type="subcellular location">
    <subcellularLocation>
        <location evidence="12">Cell membrane</location>
        <topology evidence="12">Multi-pass membrane protein</topology>
    </subcellularLocation>
    <subcellularLocation>
        <location evidence="2">Membrane</location>
        <topology evidence="2">Multi-pass membrane protein</topology>
    </subcellularLocation>
</comment>
<evidence type="ECO:0000256" key="4">
    <source>
        <dbReference type="ARBA" id="ARBA00022723"/>
    </source>
</evidence>
<evidence type="ECO:0000256" key="2">
    <source>
        <dbReference type="ARBA" id="ARBA00004141"/>
    </source>
</evidence>
<evidence type="ECO:0000256" key="5">
    <source>
        <dbReference type="ARBA" id="ARBA00022989"/>
    </source>
</evidence>
<comment type="similarity">
    <text evidence="12">Belongs to the COX15/CtaA family. Type 2 subfamily.</text>
</comment>
<dbReference type="GO" id="GO:0046872">
    <property type="term" value="F:metal ion binding"/>
    <property type="evidence" value="ECO:0007669"/>
    <property type="project" value="UniProtKB-KW"/>
</dbReference>
<dbReference type="GO" id="GO:0005886">
    <property type="term" value="C:plasma membrane"/>
    <property type="evidence" value="ECO:0007669"/>
    <property type="project" value="UniProtKB-SubCell"/>
</dbReference>
<comment type="catalytic activity">
    <reaction evidence="11">
        <text>Fe(II)-heme o + 2 A + H2O = Fe(II)-heme a + 2 AH2</text>
        <dbReference type="Rhea" id="RHEA:63388"/>
        <dbReference type="ChEBI" id="CHEBI:13193"/>
        <dbReference type="ChEBI" id="CHEBI:15377"/>
        <dbReference type="ChEBI" id="CHEBI:17499"/>
        <dbReference type="ChEBI" id="CHEBI:60530"/>
        <dbReference type="ChEBI" id="CHEBI:61715"/>
        <dbReference type="EC" id="1.17.99.9"/>
    </reaction>
    <physiologicalReaction direction="left-to-right" evidence="11">
        <dbReference type="Rhea" id="RHEA:63389"/>
    </physiologicalReaction>
</comment>
<keyword evidence="8 12" id="KW-0350">Heme biosynthesis</keyword>
<dbReference type="Proteomes" id="UP000035017">
    <property type="component" value="Unassembled WGS sequence"/>
</dbReference>
<evidence type="ECO:0000256" key="9">
    <source>
        <dbReference type="ARBA" id="ARBA00023136"/>
    </source>
</evidence>
<comment type="caution">
    <text evidence="13">The sequence shown here is derived from an EMBL/GenBank/DDBJ whole genome shotgun (WGS) entry which is preliminary data.</text>
</comment>
<name>A0A0D0KT87_AGRTU</name>
<feature type="transmembrane region" description="Helical" evidence="12">
    <location>
        <begin position="310"/>
        <end position="332"/>
    </location>
</feature>
<reference evidence="13 14" key="1">
    <citation type="submission" date="2014-12" db="EMBL/GenBank/DDBJ databases">
        <title>16Stimator: statistical estimation of ribosomal gene copy numbers from draft genome assemblies.</title>
        <authorList>
            <person name="Perisin M.A."/>
            <person name="Vetter M."/>
            <person name="Gilbert J.A."/>
            <person name="Bergelson J."/>
        </authorList>
    </citation>
    <scope>NUCLEOTIDE SEQUENCE [LARGE SCALE GENOMIC DNA]</scope>
    <source>
        <strain evidence="13 14">MEJ076</strain>
    </source>
</reference>
<dbReference type="PANTHER" id="PTHR23289">
    <property type="entry name" value="CYTOCHROME C OXIDASE ASSEMBLY PROTEIN COX15"/>
    <property type="match status" value="1"/>
</dbReference>
<feature type="binding site" description="axial binding residue" evidence="12">
    <location>
        <position position="279"/>
    </location>
    <ligand>
        <name>heme</name>
        <dbReference type="ChEBI" id="CHEBI:30413"/>
    </ligand>
    <ligandPart>
        <name>Fe</name>
        <dbReference type="ChEBI" id="CHEBI:18248"/>
    </ligandPart>
</feature>
<dbReference type="GO" id="GO:0120547">
    <property type="term" value="F:heme A synthase activity"/>
    <property type="evidence" value="ECO:0007669"/>
    <property type="project" value="UniProtKB-EC"/>
</dbReference>
<evidence type="ECO:0000256" key="3">
    <source>
        <dbReference type="ARBA" id="ARBA00022692"/>
    </source>
</evidence>
<evidence type="ECO:0000313" key="13">
    <source>
        <dbReference type="EMBL" id="KIQ01426.1"/>
    </source>
</evidence>
<feature type="transmembrane region" description="Helical" evidence="12">
    <location>
        <begin position="116"/>
        <end position="134"/>
    </location>
</feature>
<dbReference type="GO" id="GO:0006784">
    <property type="term" value="P:heme A biosynthetic process"/>
    <property type="evidence" value="ECO:0007669"/>
    <property type="project" value="UniProtKB-UniRule"/>
</dbReference>
<evidence type="ECO:0000256" key="8">
    <source>
        <dbReference type="ARBA" id="ARBA00023133"/>
    </source>
</evidence>